<sequence>RAPSGALPEGTPVLNEPQPPAPEPGGESAQGAEDVACIQFTSGTTGAAKAVRLSHRNVVVNAAQSARAHGLEAGCAAFDYLPTFHLMHLTMTVAVAGTLVLCTREDPADAMDTANRCRATHFYSLPVRLARLAVHPRLPELECPSLRAVLSGGSALPRSATAALGQHFGVPVVQGYGLQETSPSTHFDSLQAPRPGSSGRPVAGTECRIVEVGSRRVRAVGEKGEIQVRGPQLMRGYLGRELSLDTDADGWFSTGDIGRMDEDGWLYVVDRLKDVFKRDNWLVSPTEIERALLRHPAVADCAVVDHPHAFSGAVARAFVVPAEGADGTAPGTVAAEVNAALPYYEHIEHIEHADRIPRSPTGKVLRQELRERPVADPEPPHRPEEDSAMHYFVNRFTVTGDAAEFERLLGKITDYMAAQPGFRSYRLYRSAQDPQIYVETAEWTDGAAHQQAVSGEGFLGPVREVMKLAEAEAGPYTLVTERTDR</sequence>
<name>A0A6G4WT07_9ACTN</name>
<dbReference type="CDD" id="cd04433">
    <property type="entry name" value="AFD_class_I"/>
    <property type="match status" value="1"/>
</dbReference>
<dbReference type="Gene3D" id="3.30.70.100">
    <property type="match status" value="1"/>
</dbReference>
<dbReference type="Pfam" id="PF00501">
    <property type="entry name" value="AMP-binding"/>
    <property type="match status" value="1"/>
</dbReference>
<dbReference type="InterPro" id="IPR025110">
    <property type="entry name" value="AMP-bd_C"/>
</dbReference>
<evidence type="ECO:0000256" key="3">
    <source>
        <dbReference type="SAM" id="MobiDB-lite"/>
    </source>
</evidence>
<dbReference type="AlphaFoldDB" id="A0A6G4WT07"/>
<feature type="domain" description="ABM" evidence="4">
    <location>
        <begin position="390"/>
        <end position="479"/>
    </location>
</feature>
<dbReference type="InterPro" id="IPR000873">
    <property type="entry name" value="AMP-dep_synth/lig_dom"/>
</dbReference>
<dbReference type="GO" id="GO:0016405">
    <property type="term" value="F:CoA-ligase activity"/>
    <property type="evidence" value="ECO:0007669"/>
    <property type="project" value="TreeGrafter"/>
</dbReference>
<dbReference type="SUPFAM" id="SSF54909">
    <property type="entry name" value="Dimeric alpha+beta barrel"/>
    <property type="match status" value="1"/>
</dbReference>
<feature type="region of interest" description="Disordered" evidence="3">
    <location>
        <begin position="184"/>
        <end position="203"/>
    </location>
</feature>
<dbReference type="Gene3D" id="3.30.300.30">
    <property type="match status" value="1"/>
</dbReference>
<dbReference type="RefSeq" id="WP_165297265.1">
    <property type="nucleotide sequence ID" value="NZ_JAAKZZ010000024.1"/>
</dbReference>
<gene>
    <name evidence="5" type="ORF">G5C65_04405</name>
</gene>
<dbReference type="InterPro" id="IPR042099">
    <property type="entry name" value="ANL_N_sf"/>
</dbReference>
<accession>A0A6G4WT07</accession>
<evidence type="ECO:0000256" key="1">
    <source>
        <dbReference type="ARBA" id="ARBA00006432"/>
    </source>
</evidence>
<dbReference type="InterPro" id="IPR020845">
    <property type="entry name" value="AMP-binding_CS"/>
</dbReference>
<dbReference type="Pfam" id="PF13193">
    <property type="entry name" value="AMP-binding_C"/>
    <property type="match status" value="1"/>
</dbReference>
<organism evidence="5 6">
    <name type="scientific">Streptomyces boncukensis</name>
    <dbReference type="NCBI Taxonomy" id="2711219"/>
    <lineage>
        <taxon>Bacteria</taxon>
        <taxon>Bacillati</taxon>
        <taxon>Actinomycetota</taxon>
        <taxon>Actinomycetes</taxon>
        <taxon>Kitasatosporales</taxon>
        <taxon>Streptomycetaceae</taxon>
        <taxon>Streptomyces</taxon>
    </lineage>
</organism>
<dbReference type="Proteomes" id="UP000477722">
    <property type="component" value="Unassembled WGS sequence"/>
</dbReference>
<comment type="caution">
    <text evidence="5">The sequence shown here is derived from an EMBL/GenBank/DDBJ whole genome shotgun (WGS) entry which is preliminary data.</text>
</comment>
<dbReference type="InterPro" id="IPR045851">
    <property type="entry name" value="AMP-bd_C_sf"/>
</dbReference>
<keyword evidence="2" id="KW-0436">Ligase</keyword>
<keyword evidence="6" id="KW-1185">Reference proteome</keyword>
<dbReference type="PANTHER" id="PTHR24096">
    <property type="entry name" value="LONG-CHAIN-FATTY-ACID--COA LIGASE"/>
    <property type="match status" value="1"/>
</dbReference>
<evidence type="ECO:0000259" key="4">
    <source>
        <dbReference type="PROSITE" id="PS51725"/>
    </source>
</evidence>
<protein>
    <submittedName>
        <fullName evidence="5">AMP-binding protein</fullName>
    </submittedName>
</protein>
<dbReference type="PROSITE" id="PS00455">
    <property type="entry name" value="AMP_BINDING"/>
    <property type="match status" value="1"/>
</dbReference>
<dbReference type="PANTHER" id="PTHR24096:SF149">
    <property type="entry name" value="AMP-BINDING DOMAIN-CONTAINING PROTEIN-RELATED"/>
    <property type="match status" value="1"/>
</dbReference>
<dbReference type="Pfam" id="PF03992">
    <property type="entry name" value="ABM"/>
    <property type="match status" value="1"/>
</dbReference>
<dbReference type="SUPFAM" id="SSF56801">
    <property type="entry name" value="Acetyl-CoA synthetase-like"/>
    <property type="match status" value="1"/>
</dbReference>
<feature type="non-terminal residue" evidence="5">
    <location>
        <position position="1"/>
    </location>
</feature>
<dbReference type="InterPro" id="IPR007138">
    <property type="entry name" value="ABM_dom"/>
</dbReference>
<evidence type="ECO:0000256" key="2">
    <source>
        <dbReference type="ARBA" id="ARBA00022598"/>
    </source>
</evidence>
<dbReference type="EMBL" id="JAAKZZ010000024">
    <property type="protein sequence ID" value="NGO67611.1"/>
    <property type="molecule type" value="Genomic_DNA"/>
</dbReference>
<evidence type="ECO:0000313" key="5">
    <source>
        <dbReference type="EMBL" id="NGO67611.1"/>
    </source>
</evidence>
<comment type="similarity">
    <text evidence="1">Belongs to the ATP-dependent AMP-binding enzyme family.</text>
</comment>
<feature type="region of interest" description="Disordered" evidence="3">
    <location>
        <begin position="1"/>
        <end position="31"/>
    </location>
</feature>
<reference evidence="5 6" key="1">
    <citation type="submission" date="2020-02" db="EMBL/GenBank/DDBJ databases">
        <title>Whole-genome analyses of novel actinobacteria.</title>
        <authorList>
            <person name="Sahin N."/>
            <person name="Tatar D."/>
        </authorList>
    </citation>
    <scope>NUCLEOTIDE SEQUENCE [LARGE SCALE GENOMIC DNA]</scope>
    <source>
        <strain evidence="5 6">SB3404</strain>
    </source>
</reference>
<dbReference type="InterPro" id="IPR011008">
    <property type="entry name" value="Dimeric_a/b-barrel"/>
</dbReference>
<evidence type="ECO:0000313" key="6">
    <source>
        <dbReference type="Proteomes" id="UP000477722"/>
    </source>
</evidence>
<proteinExistence type="inferred from homology"/>
<dbReference type="Gene3D" id="3.40.50.12780">
    <property type="entry name" value="N-terminal domain of ligase-like"/>
    <property type="match status" value="1"/>
</dbReference>
<dbReference type="PROSITE" id="PS51725">
    <property type="entry name" value="ABM"/>
    <property type="match status" value="1"/>
</dbReference>